<dbReference type="Pfam" id="PF00096">
    <property type="entry name" value="zf-C2H2"/>
    <property type="match status" value="10"/>
</dbReference>
<sequence>MYMFCPPVLILYSQFSPTNVNESKRVQEQVFVGENDNSLNLNKEDTQQAKDTSINKSKAVSEGNDAFTCGTCNKSYASKKSLTRHSHIHSETYSSDGNFCKKSFVNKRGLKVCAVSHQNDSPFMCNICPKLFKTKRKLKAHSMRHSSDEPVNGKNWRSFRAKSKLKCRSKNVEVDRVSDNEENCNVVQETQSNALYEVKKTNANGINEGSLQRTKQDIVALTRKRKFKCDSEGRKAFTCNVCSKSYASKGSLTRHFQNHSGLKPYQCKLCGKSFVTERYLKTHILTHSEEKPFACDICHKAFKTKNNLKIHAISHSSEKPFECAICKLTFKSKPQLKSHSTIHSGEKPFVCEICSKGFRTKANLKEHITFHIGEKPFQCNICQKSFTTKQVLKVHSAIHLPEKPHVCYICNKSFYRKEGLKLHMSYHNGDQPYVCKFCNKSFPRKTSLKIHVRIHTGEKPHVCKICDKSFAVRGNLKKHLSTHSVETSHICKFCQMPFIKKEINMSGCNEETSNACENCHVGKALNPNISGKTLISIEEHHRLSYERYSSKVNNPVVLEESASAVYQTNDNTDLENCQGVLQVQVQPDINFGDVYTEDTEAEYDTFPVHTQNLRAYKKTWSVTKSRKGTCGDNDIGQVILPDSAYVDP</sequence>
<dbReference type="Proteomes" id="UP001381693">
    <property type="component" value="Unassembled WGS sequence"/>
</dbReference>
<evidence type="ECO:0000256" key="3">
    <source>
        <dbReference type="ARBA" id="ARBA00006991"/>
    </source>
</evidence>
<feature type="domain" description="C2H2-type" evidence="12">
    <location>
        <begin position="433"/>
        <end position="460"/>
    </location>
</feature>
<feature type="domain" description="C2H2-type" evidence="12">
    <location>
        <begin position="349"/>
        <end position="376"/>
    </location>
</feature>
<proteinExistence type="inferred from homology"/>
<keyword evidence="10" id="KW-0539">Nucleus</keyword>
<feature type="domain" description="C2H2-type" evidence="12">
    <location>
        <begin position="237"/>
        <end position="264"/>
    </location>
</feature>
<evidence type="ECO:0000313" key="14">
    <source>
        <dbReference type="Proteomes" id="UP001381693"/>
    </source>
</evidence>
<evidence type="ECO:0000256" key="11">
    <source>
        <dbReference type="PROSITE-ProRule" id="PRU00042"/>
    </source>
</evidence>
<feature type="domain" description="C2H2-type" evidence="12">
    <location>
        <begin position="293"/>
        <end position="320"/>
    </location>
</feature>
<comment type="function">
    <text evidence="1">May be involved in transcriptional regulation.</text>
</comment>
<dbReference type="EMBL" id="JAXCGZ010000107">
    <property type="protein sequence ID" value="KAK7086681.1"/>
    <property type="molecule type" value="Genomic_DNA"/>
</dbReference>
<keyword evidence="6 11" id="KW-0863">Zinc-finger</keyword>
<dbReference type="PANTHER" id="PTHR24399">
    <property type="entry name" value="ZINC FINGER AND BTB DOMAIN-CONTAINING"/>
    <property type="match status" value="1"/>
</dbReference>
<keyword evidence="7" id="KW-0862">Zinc</keyword>
<feature type="domain" description="C2H2-type" evidence="12">
    <location>
        <begin position="461"/>
        <end position="488"/>
    </location>
</feature>
<evidence type="ECO:0000256" key="6">
    <source>
        <dbReference type="ARBA" id="ARBA00022771"/>
    </source>
</evidence>
<dbReference type="InterPro" id="IPR013087">
    <property type="entry name" value="Znf_C2H2_type"/>
</dbReference>
<feature type="domain" description="C2H2-type" evidence="12">
    <location>
        <begin position="321"/>
        <end position="348"/>
    </location>
</feature>
<dbReference type="GO" id="GO:0001227">
    <property type="term" value="F:DNA-binding transcription repressor activity, RNA polymerase II-specific"/>
    <property type="evidence" value="ECO:0007669"/>
    <property type="project" value="TreeGrafter"/>
</dbReference>
<evidence type="ECO:0000256" key="9">
    <source>
        <dbReference type="ARBA" id="ARBA00023163"/>
    </source>
</evidence>
<evidence type="ECO:0000256" key="7">
    <source>
        <dbReference type="ARBA" id="ARBA00022833"/>
    </source>
</evidence>
<dbReference type="InterPro" id="IPR036236">
    <property type="entry name" value="Znf_C2H2_sf"/>
</dbReference>
<organism evidence="13 14">
    <name type="scientific">Halocaridina rubra</name>
    <name type="common">Hawaiian red shrimp</name>
    <dbReference type="NCBI Taxonomy" id="373956"/>
    <lineage>
        <taxon>Eukaryota</taxon>
        <taxon>Metazoa</taxon>
        <taxon>Ecdysozoa</taxon>
        <taxon>Arthropoda</taxon>
        <taxon>Crustacea</taxon>
        <taxon>Multicrustacea</taxon>
        <taxon>Malacostraca</taxon>
        <taxon>Eumalacostraca</taxon>
        <taxon>Eucarida</taxon>
        <taxon>Decapoda</taxon>
        <taxon>Pleocyemata</taxon>
        <taxon>Caridea</taxon>
        <taxon>Atyoidea</taxon>
        <taxon>Atyidae</taxon>
        <taxon>Halocaridina</taxon>
    </lineage>
</organism>
<dbReference type="Pfam" id="PF12874">
    <property type="entry name" value="zf-met"/>
    <property type="match status" value="1"/>
</dbReference>
<evidence type="ECO:0000256" key="10">
    <source>
        <dbReference type="ARBA" id="ARBA00023242"/>
    </source>
</evidence>
<feature type="domain" description="C2H2-type" evidence="12">
    <location>
        <begin position="377"/>
        <end position="404"/>
    </location>
</feature>
<dbReference type="SMART" id="SM00355">
    <property type="entry name" value="ZnF_C2H2"/>
    <property type="match status" value="11"/>
</dbReference>
<evidence type="ECO:0000313" key="13">
    <source>
        <dbReference type="EMBL" id="KAK7086681.1"/>
    </source>
</evidence>
<dbReference type="SUPFAM" id="SSF57667">
    <property type="entry name" value="beta-beta-alpha zinc fingers"/>
    <property type="match status" value="7"/>
</dbReference>
<dbReference type="PROSITE" id="PS50157">
    <property type="entry name" value="ZINC_FINGER_C2H2_2"/>
    <property type="match status" value="11"/>
</dbReference>
<evidence type="ECO:0000256" key="2">
    <source>
        <dbReference type="ARBA" id="ARBA00004123"/>
    </source>
</evidence>
<keyword evidence="5" id="KW-0677">Repeat</keyword>
<reference evidence="13 14" key="1">
    <citation type="submission" date="2023-11" db="EMBL/GenBank/DDBJ databases">
        <title>Halocaridina rubra genome assembly.</title>
        <authorList>
            <person name="Smith C."/>
        </authorList>
    </citation>
    <scope>NUCLEOTIDE SEQUENCE [LARGE SCALE GENOMIC DNA]</scope>
    <source>
        <strain evidence="13">EP-1</strain>
        <tissue evidence="13">Whole</tissue>
    </source>
</reference>
<keyword evidence="14" id="KW-1185">Reference proteome</keyword>
<dbReference type="FunFam" id="3.30.160.60:FF:000060">
    <property type="entry name" value="zinc finger protein 436"/>
    <property type="match status" value="1"/>
</dbReference>
<comment type="caution">
    <text evidence="13">The sequence shown here is derived from an EMBL/GenBank/DDBJ whole genome shotgun (WGS) entry which is preliminary data.</text>
</comment>
<dbReference type="FunFam" id="3.30.160.60:FF:000161">
    <property type="entry name" value="Zinc finger protein 366"/>
    <property type="match status" value="1"/>
</dbReference>
<name>A0AAN9AGV0_HALRR</name>
<dbReference type="PROSITE" id="PS00028">
    <property type="entry name" value="ZINC_FINGER_C2H2_1"/>
    <property type="match status" value="11"/>
</dbReference>
<dbReference type="PANTHER" id="PTHR24399:SF23">
    <property type="entry name" value="C2H2-TYPE DOMAIN-CONTAINING PROTEIN"/>
    <property type="match status" value="1"/>
</dbReference>
<feature type="domain" description="C2H2-type" evidence="12">
    <location>
        <begin position="265"/>
        <end position="292"/>
    </location>
</feature>
<feature type="domain" description="C2H2-type" evidence="12">
    <location>
        <begin position="67"/>
        <end position="94"/>
    </location>
</feature>
<dbReference type="FunFam" id="3.30.160.60:FF:001289">
    <property type="entry name" value="Zinc finger protein 574"/>
    <property type="match status" value="1"/>
</dbReference>
<dbReference type="GO" id="GO:0005654">
    <property type="term" value="C:nucleoplasm"/>
    <property type="evidence" value="ECO:0007669"/>
    <property type="project" value="TreeGrafter"/>
</dbReference>
<dbReference type="Gene3D" id="3.30.160.60">
    <property type="entry name" value="Classic Zinc Finger"/>
    <property type="match status" value="11"/>
</dbReference>
<evidence type="ECO:0000256" key="4">
    <source>
        <dbReference type="ARBA" id="ARBA00022723"/>
    </source>
</evidence>
<dbReference type="FunFam" id="3.30.160.60:FF:000446">
    <property type="entry name" value="Zinc finger protein"/>
    <property type="match status" value="1"/>
</dbReference>
<dbReference type="AlphaFoldDB" id="A0AAN9AGV0"/>
<keyword evidence="8" id="KW-0805">Transcription regulation</keyword>
<evidence type="ECO:0000256" key="5">
    <source>
        <dbReference type="ARBA" id="ARBA00022737"/>
    </source>
</evidence>
<feature type="domain" description="C2H2-type" evidence="12">
    <location>
        <begin position="123"/>
        <end position="150"/>
    </location>
</feature>
<keyword evidence="4" id="KW-0479">Metal-binding</keyword>
<evidence type="ECO:0000259" key="12">
    <source>
        <dbReference type="PROSITE" id="PS50157"/>
    </source>
</evidence>
<evidence type="ECO:0000256" key="1">
    <source>
        <dbReference type="ARBA" id="ARBA00003767"/>
    </source>
</evidence>
<dbReference type="GO" id="GO:0000978">
    <property type="term" value="F:RNA polymerase II cis-regulatory region sequence-specific DNA binding"/>
    <property type="evidence" value="ECO:0007669"/>
    <property type="project" value="TreeGrafter"/>
</dbReference>
<keyword evidence="9" id="KW-0804">Transcription</keyword>
<comment type="subcellular location">
    <subcellularLocation>
        <location evidence="2">Nucleus</location>
    </subcellularLocation>
</comment>
<dbReference type="FunFam" id="3.30.160.60:FF:000130">
    <property type="entry name" value="Spalt-like transcription factor 4"/>
    <property type="match status" value="3"/>
</dbReference>
<feature type="domain" description="C2H2-type" evidence="12">
    <location>
        <begin position="405"/>
        <end position="432"/>
    </location>
</feature>
<dbReference type="GO" id="GO:0008270">
    <property type="term" value="F:zinc ion binding"/>
    <property type="evidence" value="ECO:0007669"/>
    <property type="project" value="UniProtKB-KW"/>
</dbReference>
<comment type="similarity">
    <text evidence="3">Belongs to the krueppel C2H2-type zinc-finger protein family.</text>
</comment>
<evidence type="ECO:0000256" key="8">
    <source>
        <dbReference type="ARBA" id="ARBA00023015"/>
    </source>
</evidence>
<protein>
    <recommendedName>
        <fullName evidence="12">C2H2-type domain-containing protein</fullName>
    </recommendedName>
</protein>
<gene>
    <name evidence="13" type="ORF">SK128_019681</name>
</gene>
<accession>A0AAN9AGV0</accession>
<dbReference type="FunFam" id="3.30.160.60:FF:000065">
    <property type="entry name" value="B-cell CLL/lymphoma 6, member B"/>
    <property type="match status" value="1"/>
</dbReference>